<dbReference type="PROSITE" id="PS50111">
    <property type="entry name" value="CHEMOTAXIS_TRANSDUC_2"/>
    <property type="match status" value="1"/>
</dbReference>
<protein>
    <recommendedName>
        <fullName evidence="9">Methyl-accepting chemotaxis protein</fullName>
    </recommendedName>
</protein>
<feature type="transmembrane region" description="Helical" evidence="4">
    <location>
        <begin position="86"/>
        <end position="108"/>
    </location>
</feature>
<reference evidence="7" key="1">
    <citation type="submission" date="2022-09" db="EMBL/GenBank/DDBJ databases">
        <title>Actin cytoskeleton and complex cell architecture in an #Asgard archaeon.</title>
        <authorList>
            <person name="Ponce Toledo R.I."/>
            <person name="Schleper C."/>
            <person name="Rodrigues Oliveira T."/>
            <person name="Wollweber F."/>
            <person name="Xu J."/>
            <person name="Rittmann S."/>
            <person name="Klingl A."/>
            <person name="Pilhofer M."/>
        </authorList>
    </citation>
    <scope>NUCLEOTIDE SEQUENCE</scope>
    <source>
        <strain evidence="7">B-35</strain>
    </source>
</reference>
<evidence type="ECO:0000256" key="4">
    <source>
        <dbReference type="SAM" id="Phobius"/>
    </source>
</evidence>
<feature type="transmembrane region" description="Helical" evidence="4">
    <location>
        <begin position="37"/>
        <end position="65"/>
    </location>
</feature>
<evidence type="ECO:0000259" key="5">
    <source>
        <dbReference type="PROSITE" id="PS50111"/>
    </source>
</evidence>
<organism evidence="7 8">
    <name type="scientific">Candidatus Lokiarchaeum ossiferum</name>
    <dbReference type="NCBI Taxonomy" id="2951803"/>
    <lineage>
        <taxon>Archaea</taxon>
        <taxon>Promethearchaeati</taxon>
        <taxon>Promethearchaeota</taxon>
        <taxon>Promethearchaeia</taxon>
        <taxon>Promethearchaeales</taxon>
        <taxon>Promethearchaeaceae</taxon>
        <taxon>Candidatus Lokiarchaeum</taxon>
    </lineage>
</organism>
<evidence type="ECO:0000256" key="3">
    <source>
        <dbReference type="PROSITE-ProRule" id="PRU00284"/>
    </source>
</evidence>
<dbReference type="Gene3D" id="3.30.450.20">
    <property type="entry name" value="PAS domain"/>
    <property type="match status" value="1"/>
</dbReference>
<evidence type="ECO:0000256" key="1">
    <source>
        <dbReference type="ARBA" id="ARBA00023224"/>
    </source>
</evidence>
<feature type="transmembrane region" description="Helical" evidence="4">
    <location>
        <begin position="205"/>
        <end position="226"/>
    </location>
</feature>
<dbReference type="Gene3D" id="6.10.340.10">
    <property type="match status" value="1"/>
</dbReference>
<keyword evidence="4" id="KW-0812">Transmembrane</keyword>
<evidence type="ECO:0008006" key="9">
    <source>
        <dbReference type="Google" id="ProtNLM"/>
    </source>
</evidence>
<feature type="transmembrane region" description="Helical" evidence="4">
    <location>
        <begin position="7"/>
        <end position="25"/>
    </location>
</feature>
<dbReference type="PANTHER" id="PTHR32089:SF112">
    <property type="entry name" value="LYSOZYME-LIKE PROTEIN-RELATED"/>
    <property type="match status" value="1"/>
</dbReference>
<dbReference type="Proteomes" id="UP001208689">
    <property type="component" value="Chromosome"/>
</dbReference>
<feature type="domain" description="Methyl-accepting transducer" evidence="5">
    <location>
        <begin position="417"/>
        <end position="688"/>
    </location>
</feature>
<dbReference type="CDD" id="cd11386">
    <property type="entry name" value="MCP_signal"/>
    <property type="match status" value="1"/>
</dbReference>
<accession>A0ABY6HXD4</accession>
<dbReference type="InterPro" id="IPR004089">
    <property type="entry name" value="MCPsignal_dom"/>
</dbReference>
<dbReference type="CDD" id="cd06225">
    <property type="entry name" value="HAMP"/>
    <property type="match status" value="1"/>
</dbReference>
<dbReference type="InterPro" id="IPR003660">
    <property type="entry name" value="HAMP_dom"/>
</dbReference>
<comment type="similarity">
    <text evidence="2">Belongs to the methyl-accepting chemotaxis (MCP) protein family.</text>
</comment>
<dbReference type="SUPFAM" id="SSF58104">
    <property type="entry name" value="Methyl-accepting chemotaxis protein (MCP) signaling domain"/>
    <property type="match status" value="1"/>
</dbReference>
<dbReference type="SMART" id="SM00283">
    <property type="entry name" value="MA"/>
    <property type="match status" value="1"/>
</dbReference>
<evidence type="ECO:0000256" key="2">
    <source>
        <dbReference type="ARBA" id="ARBA00029447"/>
    </source>
</evidence>
<evidence type="ECO:0000259" key="6">
    <source>
        <dbReference type="PROSITE" id="PS50885"/>
    </source>
</evidence>
<keyword evidence="1 3" id="KW-0807">Transducer</keyword>
<feature type="transmembrane region" description="Helical" evidence="4">
    <location>
        <begin position="120"/>
        <end position="147"/>
    </location>
</feature>
<dbReference type="Gene3D" id="1.10.287.950">
    <property type="entry name" value="Methyl-accepting chemotaxis protein"/>
    <property type="match status" value="1"/>
</dbReference>
<evidence type="ECO:0000313" key="8">
    <source>
        <dbReference type="Proteomes" id="UP001208689"/>
    </source>
</evidence>
<proteinExistence type="inferred from homology"/>
<name>A0ABY6HXD4_9ARCH</name>
<keyword evidence="4" id="KW-1133">Transmembrane helix</keyword>
<dbReference type="PROSITE" id="PS50885">
    <property type="entry name" value="HAMP"/>
    <property type="match status" value="1"/>
</dbReference>
<dbReference type="Pfam" id="PF00015">
    <property type="entry name" value="MCPsignal"/>
    <property type="match status" value="1"/>
</dbReference>
<evidence type="ECO:0000313" key="7">
    <source>
        <dbReference type="EMBL" id="UYP47224.1"/>
    </source>
</evidence>
<keyword evidence="4" id="KW-0472">Membrane</keyword>
<feature type="transmembrane region" description="Helical" evidence="4">
    <location>
        <begin position="168"/>
        <end position="193"/>
    </location>
</feature>
<sequence>MNFKKKMLQLIFIAWIIPPLVWFGMNLLAQLWTFDELIILLTTFQVPLIVVGVTTSVMVFSNHFITRIENYLKSPDKDNELMIQNIIARFPIWLFLIYLVYCFGGPALGLVNRFFEPREVVFSIFLGFPTIMLTLIPFLIKIIYMLSEWTIEIPLPEKRMSISVKMRIILMAFFTIIGISLTIFLSTLALINANLGSNEDIFGVILRKIGLILCIFLGLSIFNVVYMSQIISKSIIKCADISAAIALGDYNQKLEKESRDELGYLMNSLSTMTLSIKKNIELNRLFFDSTDAPMIYLNSELVIQDISKSLVELSKIPKNRYIGSDLRQIFQNSSDYELSVESLKVQDKIENYEFILKSNQQKKKICSINAEILISSANKKIGYLVTLIDMSKIKHLIENVSTISEQVTQMAHEIAESSNQVNETVQNISEETQNVSHTAQMQVEQLNQISRAIQEIQTSSKNNVGGMEDIVKQSKAGQEMAKKSKNLTVDLSVKMTEINSGAQNVSKTMIALEKISKDINKIVESISSIATETNLLALNAAIEAARAGDAGKGFAVVAEQVRTLAEDSKKATNQITELISVIQKEVLDAAKSTNITVQSIVDGLNALNLTKAQLDELFIIIDSTDTGINQSINNINVQDGKIQQIVSNIDRIGELINSNSISVQQLSSTTEEMSSILEETSAASEELNAASVNLFTEIKQL</sequence>
<dbReference type="EMBL" id="CP104013">
    <property type="protein sequence ID" value="UYP47224.1"/>
    <property type="molecule type" value="Genomic_DNA"/>
</dbReference>
<gene>
    <name evidence="7" type="ORF">NEF87_003509</name>
</gene>
<keyword evidence="8" id="KW-1185">Reference proteome</keyword>
<dbReference type="PANTHER" id="PTHR32089">
    <property type="entry name" value="METHYL-ACCEPTING CHEMOTAXIS PROTEIN MCPB"/>
    <property type="match status" value="1"/>
</dbReference>
<feature type="domain" description="HAMP" evidence="6">
    <location>
        <begin position="229"/>
        <end position="281"/>
    </location>
</feature>